<dbReference type="AlphaFoldDB" id="A0A388L2Q9"/>
<dbReference type="FunFam" id="3.30.230.10:FF:000045">
    <property type="entry name" value="4-diphosphocytidyl-2-C-methyl-D-erythritol kinase, chloroplastic"/>
    <property type="match status" value="1"/>
</dbReference>
<evidence type="ECO:0000256" key="7">
    <source>
        <dbReference type="ARBA" id="ARBA00022679"/>
    </source>
</evidence>
<dbReference type="InterPro" id="IPR004424">
    <property type="entry name" value="IspE"/>
</dbReference>
<dbReference type="NCBIfam" id="TIGR00154">
    <property type="entry name" value="ispE"/>
    <property type="match status" value="1"/>
</dbReference>
<keyword evidence="11" id="KW-0809">Transit peptide</keyword>
<evidence type="ECO:0000256" key="4">
    <source>
        <dbReference type="ARBA" id="ARBA00012052"/>
    </source>
</evidence>
<dbReference type="Pfam" id="PF08544">
    <property type="entry name" value="GHMP_kinases_C"/>
    <property type="match status" value="1"/>
</dbReference>
<protein>
    <recommendedName>
        <fullName evidence="4">4-(cytidine 5'-diphospho)-2-C-methyl-D-erythritol kinase</fullName>
        <ecNumber evidence="4">2.7.1.148</ecNumber>
    </recommendedName>
    <alternativeName>
        <fullName evidence="12">4-(cytidine-5'-diphospho)-2-C-methyl-D-erythritol kinase</fullName>
    </alternativeName>
</protein>
<evidence type="ECO:0000256" key="13">
    <source>
        <dbReference type="ARBA" id="ARBA00060636"/>
    </source>
</evidence>
<dbReference type="SUPFAM" id="SSF54211">
    <property type="entry name" value="Ribosomal protein S5 domain 2-like"/>
    <property type="match status" value="1"/>
</dbReference>
<reference evidence="17 18" key="1">
    <citation type="journal article" date="2018" name="Cell">
        <title>The Chara Genome: Secondary Complexity and Implications for Plant Terrestrialization.</title>
        <authorList>
            <person name="Nishiyama T."/>
            <person name="Sakayama H."/>
            <person name="Vries J.D."/>
            <person name="Buschmann H."/>
            <person name="Saint-Marcoux D."/>
            <person name="Ullrich K.K."/>
            <person name="Haas F.B."/>
            <person name="Vanderstraeten L."/>
            <person name="Becker D."/>
            <person name="Lang D."/>
            <person name="Vosolsobe S."/>
            <person name="Rombauts S."/>
            <person name="Wilhelmsson P.K.I."/>
            <person name="Janitza P."/>
            <person name="Kern R."/>
            <person name="Heyl A."/>
            <person name="Rumpler F."/>
            <person name="Villalobos L.I.A.C."/>
            <person name="Clay J.M."/>
            <person name="Skokan R."/>
            <person name="Toyoda A."/>
            <person name="Suzuki Y."/>
            <person name="Kagoshima H."/>
            <person name="Schijlen E."/>
            <person name="Tajeshwar N."/>
            <person name="Catarino B."/>
            <person name="Hetherington A.J."/>
            <person name="Saltykova A."/>
            <person name="Bonnot C."/>
            <person name="Breuninger H."/>
            <person name="Symeonidi A."/>
            <person name="Radhakrishnan G.V."/>
            <person name="Van Nieuwerburgh F."/>
            <person name="Deforce D."/>
            <person name="Chang C."/>
            <person name="Karol K.G."/>
            <person name="Hedrich R."/>
            <person name="Ulvskov P."/>
            <person name="Glockner G."/>
            <person name="Delwiche C.F."/>
            <person name="Petrasek J."/>
            <person name="Van de Peer Y."/>
            <person name="Friml J."/>
            <person name="Beilby M."/>
            <person name="Dolan L."/>
            <person name="Kohara Y."/>
            <person name="Sugano S."/>
            <person name="Fujiyama A."/>
            <person name="Delaux P.-M."/>
            <person name="Quint M."/>
            <person name="TheiBen G."/>
            <person name="Hagemann M."/>
            <person name="Harholt J."/>
            <person name="Dunand C."/>
            <person name="Zachgo S."/>
            <person name="Langdale J."/>
            <person name="Maumus F."/>
            <person name="Straeten D.V.D."/>
            <person name="Gould S.B."/>
            <person name="Rensing S.A."/>
        </authorList>
    </citation>
    <scope>NUCLEOTIDE SEQUENCE [LARGE SCALE GENOMIC DNA]</scope>
    <source>
        <strain evidence="17 18">S276</strain>
    </source>
</reference>
<dbReference type="InterPro" id="IPR020568">
    <property type="entry name" value="Ribosomal_Su5_D2-typ_SF"/>
</dbReference>
<keyword evidence="9" id="KW-0418">Kinase</keyword>
<dbReference type="InterPro" id="IPR036554">
    <property type="entry name" value="GHMP_kinase_C_sf"/>
</dbReference>
<dbReference type="Gene3D" id="3.30.70.890">
    <property type="entry name" value="GHMP kinase, C-terminal domain"/>
    <property type="match status" value="1"/>
</dbReference>
<evidence type="ECO:0000256" key="1">
    <source>
        <dbReference type="ARBA" id="ARBA00001304"/>
    </source>
</evidence>
<feature type="region of interest" description="Disordered" evidence="14">
    <location>
        <begin position="83"/>
        <end position="111"/>
    </location>
</feature>
<evidence type="ECO:0000256" key="12">
    <source>
        <dbReference type="ARBA" id="ARBA00032554"/>
    </source>
</evidence>
<dbReference type="EC" id="2.7.1.148" evidence="4"/>
<comment type="similarity">
    <text evidence="3">Belongs to the GHMP kinase family. IspE subfamily.</text>
</comment>
<dbReference type="Gene3D" id="3.30.230.10">
    <property type="match status" value="1"/>
</dbReference>
<keyword evidence="6" id="KW-0934">Plastid</keyword>
<feature type="domain" description="GHMP kinase C-terminal" evidence="16">
    <location>
        <begin position="465"/>
        <end position="528"/>
    </location>
</feature>
<dbReference type="Proteomes" id="UP000265515">
    <property type="component" value="Unassembled WGS sequence"/>
</dbReference>
<comment type="caution">
    <text evidence="17">The sequence shown here is derived from an EMBL/GenBank/DDBJ whole genome shotgun (WGS) entry which is preliminary data.</text>
</comment>
<dbReference type="InterPro" id="IPR006204">
    <property type="entry name" value="GHMP_kinase_N_dom"/>
</dbReference>
<sequence>MATIAAARTSCQIATWRPLVRVEDAAASSSSSRCGCCCGGETLVVPQLSSLSSTYGETKTALTYRNAAAGSASSSSWGRMAYSRWDRPGRGKRDRSYGDKGKRERSDGEKNARCGLKNFRHSSFSSSSSSSSFSSFCSFSSSSCCGPRETTRGQGLNDDKLKCGRRSWIFQCNAVPGGEDDGNPELESGTAPSSRKEEDRRSAAMAAATSPAMAAAAAASARAAKPRDEYRKIEYVYNPKEKIDSFAQTMSTFENLPRSLTLFSPCKVNVFLRVTRKREDGFHDLASLFHVIDLGDVIKFSLSPSTRRDSLTSTVSGIPLDERNLIIKALQLYRKKTGARQYFWIHLDKKVPTGAGLGGGSGNAATALWAANQMCGGLASEKDLLEWGAEIGSDVPVFFSHGAAYVTGRGEFVEDIPSPFSQDTPLVLLKPPEECATAAVYKRFNMAMASAAADPEKLLDKIRLEGLSQDTCVNDLEPPAFQILPSLRALKQRVAMAGRGRYSAVFMSGSGSTIVAVGDPDPPSFIYDEEEYADLFVAEARFLVRRANQWYAPAGTGPGWASGDAAAAAAYEQRPEDDGCRGAQGWGEGDLMDLRLPFSYEA</sequence>
<dbReference type="FunFam" id="3.30.70.890:FF:000009">
    <property type="entry name" value="4-diphosphocytidyl-2-C-methyl-D-erythritol kinase, chloroplastic"/>
    <property type="match status" value="1"/>
</dbReference>
<dbReference type="SUPFAM" id="SSF55060">
    <property type="entry name" value="GHMP Kinase, C-terminal domain"/>
    <property type="match status" value="1"/>
</dbReference>
<evidence type="ECO:0000256" key="2">
    <source>
        <dbReference type="ARBA" id="ARBA00004229"/>
    </source>
</evidence>
<dbReference type="GO" id="GO:0050515">
    <property type="term" value="F:4-(cytidine 5'-diphospho)-2-C-methyl-D-erythritol kinase activity"/>
    <property type="evidence" value="ECO:0007669"/>
    <property type="project" value="UniProtKB-EC"/>
</dbReference>
<feature type="domain" description="GHMP kinase N-terminal" evidence="15">
    <location>
        <begin position="324"/>
        <end position="400"/>
    </location>
</feature>
<evidence type="ECO:0000313" key="17">
    <source>
        <dbReference type="EMBL" id="GBG76522.1"/>
    </source>
</evidence>
<evidence type="ECO:0000256" key="5">
    <source>
        <dbReference type="ARBA" id="ARBA00022528"/>
    </source>
</evidence>
<keyword evidence="18" id="KW-1185">Reference proteome</keyword>
<name>A0A388L2Q9_CHABU</name>
<dbReference type="HAMAP" id="MF_00061">
    <property type="entry name" value="IspE"/>
    <property type="match status" value="1"/>
</dbReference>
<evidence type="ECO:0000256" key="9">
    <source>
        <dbReference type="ARBA" id="ARBA00022777"/>
    </source>
</evidence>
<dbReference type="InterPro" id="IPR014721">
    <property type="entry name" value="Ribsml_uS5_D2-typ_fold_subgr"/>
</dbReference>
<dbReference type="GO" id="GO:0005524">
    <property type="term" value="F:ATP binding"/>
    <property type="evidence" value="ECO:0007669"/>
    <property type="project" value="UniProtKB-KW"/>
</dbReference>
<dbReference type="Gramene" id="GBG76522">
    <property type="protein sequence ID" value="GBG76522"/>
    <property type="gene ID" value="CBR_g22270"/>
</dbReference>
<dbReference type="OrthoDB" id="3191556at2759"/>
<dbReference type="EMBL" id="BFEA01000246">
    <property type="protein sequence ID" value="GBG76522.1"/>
    <property type="molecule type" value="Genomic_DNA"/>
</dbReference>
<evidence type="ECO:0000256" key="14">
    <source>
        <dbReference type="SAM" id="MobiDB-lite"/>
    </source>
</evidence>
<evidence type="ECO:0000256" key="11">
    <source>
        <dbReference type="ARBA" id="ARBA00022946"/>
    </source>
</evidence>
<comment type="subcellular location">
    <subcellularLocation>
        <location evidence="2">Plastid</location>
        <location evidence="2">Chloroplast</location>
    </subcellularLocation>
</comment>
<evidence type="ECO:0000256" key="3">
    <source>
        <dbReference type="ARBA" id="ARBA00009684"/>
    </source>
</evidence>
<evidence type="ECO:0000259" key="15">
    <source>
        <dbReference type="Pfam" id="PF00288"/>
    </source>
</evidence>
<gene>
    <name evidence="17" type="ORF">CBR_g22270</name>
</gene>
<keyword evidence="5" id="KW-0150">Chloroplast</keyword>
<keyword evidence="8" id="KW-0547">Nucleotide-binding</keyword>
<feature type="region of interest" description="Disordered" evidence="14">
    <location>
        <begin position="174"/>
        <end position="208"/>
    </location>
</feature>
<dbReference type="InterPro" id="IPR013750">
    <property type="entry name" value="GHMP_kinase_C_dom"/>
</dbReference>
<evidence type="ECO:0000259" key="16">
    <source>
        <dbReference type="Pfam" id="PF08544"/>
    </source>
</evidence>
<dbReference type="GO" id="GO:0016114">
    <property type="term" value="P:terpenoid biosynthetic process"/>
    <property type="evidence" value="ECO:0007669"/>
    <property type="project" value="InterPro"/>
</dbReference>
<comment type="catalytic activity">
    <reaction evidence="1">
        <text>4-CDP-2-C-methyl-D-erythritol + ATP = 4-CDP-2-C-methyl-D-erythritol 2-phosphate + ADP + H(+)</text>
        <dbReference type="Rhea" id="RHEA:18437"/>
        <dbReference type="ChEBI" id="CHEBI:15378"/>
        <dbReference type="ChEBI" id="CHEBI:30616"/>
        <dbReference type="ChEBI" id="CHEBI:57823"/>
        <dbReference type="ChEBI" id="CHEBI:57919"/>
        <dbReference type="ChEBI" id="CHEBI:456216"/>
        <dbReference type="EC" id="2.7.1.148"/>
    </reaction>
</comment>
<dbReference type="STRING" id="69332.A0A388L2Q9"/>
<dbReference type="GO" id="GO:0009507">
    <property type="term" value="C:chloroplast"/>
    <property type="evidence" value="ECO:0007669"/>
    <property type="project" value="UniProtKB-SubCell"/>
</dbReference>
<evidence type="ECO:0000313" key="18">
    <source>
        <dbReference type="Proteomes" id="UP000265515"/>
    </source>
</evidence>
<keyword evidence="7" id="KW-0808">Transferase</keyword>
<comment type="pathway">
    <text evidence="13">Isoprenoid biosynthesis; isopentenyl diphosphate biosynthesis via DXP pathway; isopentenyl diphosphate from 1-deoxy-D-xylulose 5-phosphate: step 3/6.</text>
</comment>
<keyword evidence="10" id="KW-0067">ATP-binding</keyword>
<proteinExistence type="inferred from homology"/>
<accession>A0A388L2Q9</accession>
<evidence type="ECO:0000256" key="10">
    <source>
        <dbReference type="ARBA" id="ARBA00022840"/>
    </source>
</evidence>
<dbReference type="Pfam" id="PF00288">
    <property type="entry name" value="GHMP_kinases_N"/>
    <property type="match status" value="1"/>
</dbReference>
<organism evidence="17 18">
    <name type="scientific">Chara braunii</name>
    <name type="common">Braun's stonewort</name>
    <dbReference type="NCBI Taxonomy" id="69332"/>
    <lineage>
        <taxon>Eukaryota</taxon>
        <taxon>Viridiplantae</taxon>
        <taxon>Streptophyta</taxon>
        <taxon>Charophyceae</taxon>
        <taxon>Charales</taxon>
        <taxon>Characeae</taxon>
        <taxon>Chara</taxon>
    </lineage>
</organism>
<dbReference type="PANTHER" id="PTHR43527:SF2">
    <property type="entry name" value="4-DIPHOSPHOCYTIDYL-2-C-METHYL-D-ERYTHRITOL KINASE, CHLOROPLASTIC"/>
    <property type="match status" value="1"/>
</dbReference>
<feature type="compositionally biased region" description="Basic and acidic residues" evidence="14">
    <location>
        <begin position="84"/>
        <end position="111"/>
    </location>
</feature>
<dbReference type="PANTHER" id="PTHR43527">
    <property type="entry name" value="4-DIPHOSPHOCYTIDYL-2-C-METHYL-D-ERYTHRITOL KINASE, CHLOROPLASTIC"/>
    <property type="match status" value="1"/>
</dbReference>
<evidence type="ECO:0000256" key="8">
    <source>
        <dbReference type="ARBA" id="ARBA00022741"/>
    </source>
</evidence>
<evidence type="ECO:0000256" key="6">
    <source>
        <dbReference type="ARBA" id="ARBA00022640"/>
    </source>
</evidence>